<sequence>MLRMKKLLPKHANSMAFNTQQLGSRNDNPPRRVNEVNTSIDERLDELTSLVKRLIVGNTQQVKTCSIYTSSGHSTDACPTLHEEPTMYVNTVGGFSGPSQKGYDPLSNTNNPGWRDHPNLRYDYQIQNFQKSPPLPQSNSNSGKLPSQTIINPKQNVSAITLCSEKELQFENSTRRGQARQNRTKNSVVHGHAEQGKTGEEFENSPKQAEKSNQVGEEHPKVFMPKPPFPERFAKSKKEEGEKDILEILHKVEIYIFLLDVIKRVPSYAKFLKEMCTNKSKLRARSINPPPQPPCTPPPHSVVTPAAPTTIVPTTAVVAPLQHPSLSPAPSLAIAALFQTTAVAVSTTPIALAPPLSFHPGTFSSFLFYFILLKLHVYGIGDNVDLSGGGCRDSLDY</sequence>
<feature type="compositionally biased region" description="Polar residues" evidence="1">
    <location>
        <begin position="15"/>
        <end position="27"/>
    </location>
</feature>
<feature type="region of interest" description="Disordered" evidence="1">
    <location>
        <begin position="8"/>
        <end position="31"/>
    </location>
</feature>
<evidence type="ECO:0000313" key="2">
    <source>
        <dbReference type="EMBL" id="KAL0345487.1"/>
    </source>
</evidence>
<protein>
    <submittedName>
        <fullName evidence="2">Uncharacterized protein</fullName>
    </submittedName>
</protein>
<gene>
    <name evidence="2" type="ORF">Sradi_4380000</name>
</gene>
<feature type="compositionally biased region" description="Basic and acidic residues" evidence="1">
    <location>
        <begin position="191"/>
        <end position="200"/>
    </location>
</feature>
<feature type="region of interest" description="Disordered" evidence="1">
    <location>
        <begin position="130"/>
        <end position="149"/>
    </location>
</feature>
<reference evidence="2" key="2">
    <citation type="journal article" date="2024" name="Plant">
        <title>Genomic evolution and insights into agronomic trait innovations of Sesamum species.</title>
        <authorList>
            <person name="Miao H."/>
            <person name="Wang L."/>
            <person name="Qu L."/>
            <person name="Liu H."/>
            <person name="Sun Y."/>
            <person name="Le M."/>
            <person name="Wang Q."/>
            <person name="Wei S."/>
            <person name="Zheng Y."/>
            <person name="Lin W."/>
            <person name="Duan Y."/>
            <person name="Cao H."/>
            <person name="Xiong S."/>
            <person name="Wang X."/>
            <person name="Wei L."/>
            <person name="Li C."/>
            <person name="Ma Q."/>
            <person name="Ju M."/>
            <person name="Zhao R."/>
            <person name="Li G."/>
            <person name="Mu C."/>
            <person name="Tian Q."/>
            <person name="Mei H."/>
            <person name="Zhang T."/>
            <person name="Gao T."/>
            <person name="Zhang H."/>
        </authorList>
    </citation>
    <scope>NUCLEOTIDE SEQUENCE</scope>
    <source>
        <strain evidence="2">G02</strain>
    </source>
</reference>
<feature type="compositionally biased region" description="Polar residues" evidence="1">
    <location>
        <begin position="205"/>
        <end position="215"/>
    </location>
</feature>
<accession>A0AAW2NPV4</accession>
<comment type="caution">
    <text evidence="2">The sequence shown here is derived from an EMBL/GenBank/DDBJ whole genome shotgun (WGS) entry which is preliminary data.</text>
</comment>
<proteinExistence type="predicted"/>
<evidence type="ECO:0000256" key="1">
    <source>
        <dbReference type="SAM" id="MobiDB-lite"/>
    </source>
</evidence>
<dbReference type="EMBL" id="JACGWJ010000019">
    <property type="protein sequence ID" value="KAL0345487.1"/>
    <property type="molecule type" value="Genomic_DNA"/>
</dbReference>
<feature type="compositionally biased region" description="Polar residues" evidence="1">
    <location>
        <begin position="171"/>
        <end position="187"/>
    </location>
</feature>
<reference evidence="2" key="1">
    <citation type="submission" date="2020-06" db="EMBL/GenBank/DDBJ databases">
        <authorList>
            <person name="Li T."/>
            <person name="Hu X."/>
            <person name="Zhang T."/>
            <person name="Song X."/>
            <person name="Zhang H."/>
            <person name="Dai N."/>
            <person name="Sheng W."/>
            <person name="Hou X."/>
            <person name="Wei L."/>
        </authorList>
    </citation>
    <scope>NUCLEOTIDE SEQUENCE</scope>
    <source>
        <strain evidence="2">G02</strain>
        <tissue evidence="2">Leaf</tissue>
    </source>
</reference>
<name>A0AAW2NPV4_SESRA</name>
<dbReference type="AlphaFoldDB" id="A0AAW2NPV4"/>
<organism evidence="2">
    <name type="scientific">Sesamum radiatum</name>
    <name type="common">Black benniseed</name>
    <dbReference type="NCBI Taxonomy" id="300843"/>
    <lineage>
        <taxon>Eukaryota</taxon>
        <taxon>Viridiplantae</taxon>
        <taxon>Streptophyta</taxon>
        <taxon>Embryophyta</taxon>
        <taxon>Tracheophyta</taxon>
        <taxon>Spermatophyta</taxon>
        <taxon>Magnoliopsida</taxon>
        <taxon>eudicotyledons</taxon>
        <taxon>Gunneridae</taxon>
        <taxon>Pentapetalae</taxon>
        <taxon>asterids</taxon>
        <taxon>lamiids</taxon>
        <taxon>Lamiales</taxon>
        <taxon>Pedaliaceae</taxon>
        <taxon>Sesamum</taxon>
    </lineage>
</organism>
<feature type="region of interest" description="Disordered" evidence="1">
    <location>
        <begin position="171"/>
        <end position="236"/>
    </location>
</feature>